<dbReference type="Proteomes" id="UP000789375">
    <property type="component" value="Unassembled WGS sequence"/>
</dbReference>
<evidence type="ECO:0000313" key="1">
    <source>
        <dbReference type="EMBL" id="CAG8496507.1"/>
    </source>
</evidence>
<gene>
    <name evidence="1" type="ORF">FMOSSE_LOCUS3808</name>
</gene>
<evidence type="ECO:0000313" key="2">
    <source>
        <dbReference type="Proteomes" id="UP000789375"/>
    </source>
</evidence>
<name>A0A9N8ZI10_FUNMO</name>
<sequence>MTTSSKVSNALSSQPKDRIYLSLHEAFEQVVTLRRLREVLPEAKCEKLLKNIALVQGIDVIDAQLLLGS</sequence>
<dbReference type="EMBL" id="CAJVPP010000598">
    <property type="protein sequence ID" value="CAG8496507.1"/>
    <property type="molecule type" value="Genomic_DNA"/>
</dbReference>
<dbReference type="AlphaFoldDB" id="A0A9N8ZI10"/>
<proteinExistence type="predicted"/>
<keyword evidence="2" id="KW-1185">Reference proteome</keyword>
<reference evidence="1" key="1">
    <citation type="submission" date="2021-06" db="EMBL/GenBank/DDBJ databases">
        <authorList>
            <person name="Kallberg Y."/>
            <person name="Tangrot J."/>
            <person name="Rosling A."/>
        </authorList>
    </citation>
    <scope>NUCLEOTIDE SEQUENCE</scope>
    <source>
        <strain evidence="1">87-6 pot B 2015</strain>
    </source>
</reference>
<accession>A0A9N8ZI10</accession>
<protein>
    <submittedName>
        <fullName evidence="1">12041_t:CDS:1</fullName>
    </submittedName>
</protein>
<comment type="caution">
    <text evidence="1">The sequence shown here is derived from an EMBL/GenBank/DDBJ whole genome shotgun (WGS) entry which is preliminary data.</text>
</comment>
<organism evidence="1 2">
    <name type="scientific">Funneliformis mosseae</name>
    <name type="common">Endomycorrhizal fungus</name>
    <name type="synonym">Glomus mosseae</name>
    <dbReference type="NCBI Taxonomy" id="27381"/>
    <lineage>
        <taxon>Eukaryota</taxon>
        <taxon>Fungi</taxon>
        <taxon>Fungi incertae sedis</taxon>
        <taxon>Mucoromycota</taxon>
        <taxon>Glomeromycotina</taxon>
        <taxon>Glomeromycetes</taxon>
        <taxon>Glomerales</taxon>
        <taxon>Glomeraceae</taxon>
        <taxon>Funneliformis</taxon>
    </lineage>
</organism>